<proteinExistence type="predicted"/>
<evidence type="ECO:0000313" key="2">
    <source>
        <dbReference type="EMBL" id="KLN60564.1"/>
    </source>
</evidence>
<name>A0A0H2MDF8_9PROT</name>
<keyword evidence="1" id="KW-1133">Transmembrane helix</keyword>
<dbReference type="Proteomes" id="UP000035444">
    <property type="component" value="Unassembled WGS sequence"/>
</dbReference>
<reference evidence="2 3" key="1">
    <citation type="submission" date="2015-03" db="EMBL/GenBank/DDBJ databases">
        <title>Genome Sequence of Kiloniella spongiae MEBiC09566, isolated from a marine sponge.</title>
        <authorList>
            <person name="Shao Z."/>
            <person name="Wang L."/>
            <person name="Li X."/>
        </authorList>
    </citation>
    <scope>NUCLEOTIDE SEQUENCE [LARGE SCALE GENOMIC DNA]</scope>
    <source>
        <strain evidence="2 3">MEBiC09566</strain>
    </source>
</reference>
<dbReference type="EMBL" id="LAQL01000007">
    <property type="protein sequence ID" value="KLN60564.1"/>
    <property type="molecule type" value="Genomic_DNA"/>
</dbReference>
<evidence type="ECO:0000313" key="3">
    <source>
        <dbReference type="Proteomes" id="UP000035444"/>
    </source>
</evidence>
<keyword evidence="1" id="KW-0812">Transmembrane</keyword>
<comment type="caution">
    <text evidence="2">The sequence shown here is derived from an EMBL/GenBank/DDBJ whole genome shotgun (WGS) entry which is preliminary data.</text>
</comment>
<feature type="transmembrane region" description="Helical" evidence="1">
    <location>
        <begin position="70"/>
        <end position="90"/>
    </location>
</feature>
<dbReference type="OrthoDB" id="8479204at2"/>
<keyword evidence="1" id="KW-0472">Membrane</keyword>
<organism evidence="2 3">
    <name type="scientific">Kiloniella spongiae</name>
    <dbReference type="NCBI Taxonomy" id="1489064"/>
    <lineage>
        <taxon>Bacteria</taxon>
        <taxon>Pseudomonadati</taxon>
        <taxon>Pseudomonadota</taxon>
        <taxon>Alphaproteobacteria</taxon>
        <taxon>Rhodospirillales</taxon>
        <taxon>Kiloniellaceae</taxon>
        <taxon>Kiloniella</taxon>
    </lineage>
</organism>
<dbReference type="RefSeq" id="WP_047764531.1">
    <property type="nucleotide sequence ID" value="NZ_LAQL01000007.1"/>
</dbReference>
<evidence type="ECO:0000256" key="1">
    <source>
        <dbReference type="SAM" id="Phobius"/>
    </source>
</evidence>
<feature type="transmembrane region" description="Helical" evidence="1">
    <location>
        <begin position="43"/>
        <end position="64"/>
    </location>
</feature>
<sequence>MHEDDLREFVQAGIREDEEPLWFAQPQFSRIWQREYTSPITKFFLFVGLLTILLNIVALIFFSLSTILNIFLIVALGGVILRFCWIYYLGRRLVYVLTSKRLVFFLESAKPIEYKSFSLDKLGEPRLVRGNDDYDDVIFPALKDGLFGVLDSALVKDLIASNQ</sequence>
<accession>A0A0H2MDF8</accession>
<protein>
    <submittedName>
        <fullName evidence="2">Uncharacterized protein</fullName>
    </submittedName>
</protein>
<dbReference type="AlphaFoldDB" id="A0A0H2MDF8"/>
<gene>
    <name evidence="2" type="ORF">WH96_12780</name>
</gene>
<keyword evidence="3" id="KW-1185">Reference proteome</keyword>